<dbReference type="InterPro" id="IPR025887">
    <property type="entry name" value="Glyco_hydro_31_N_dom"/>
</dbReference>
<comment type="subcellular location">
    <subcellularLocation>
        <location evidence="1">Endoplasmic reticulum</location>
    </subcellularLocation>
</comment>
<evidence type="ECO:0000256" key="6">
    <source>
        <dbReference type="ARBA" id="ARBA00022824"/>
    </source>
</evidence>
<keyword evidence="6" id="KW-0256">Endoplasmic reticulum</keyword>
<dbReference type="PANTHER" id="PTHR22762:SF54">
    <property type="entry name" value="BCDNA.GH04962"/>
    <property type="match status" value="1"/>
</dbReference>
<reference evidence="14 15" key="1">
    <citation type="journal article" date="2020" name="bioRxiv">
        <title>Metabolic contributions of an alphaproteobacterial endosymbiont in the apicomplexan Cardiosporidium cionae.</title>
        <authorList>
            <person name="Hunter E.S."/>
            <person name="Paight C.J."/>
            <person name="Lane C.E."/>
        </authorList>
    </citation>
    <scope>NUCLEOTIDE SEQUENCE [LARGE SCALE GENOMIC DNA]</scope>
    <source>
        <strain evidence="14">ESH_2018</strain>
    </source>
</reference>
<dbReference type="Proteomes" id="UP000823046">
    <property type="component" value="Unassembled WGS sequence"/>
</dbReference>
<accession>A0ABQ7JAV6</accession>
<dbReference type="InterPro" id="IPR011013">
    <property type="entry name" value="Gal_mutarotase_sf_dom"/>
</dbReference>
<keyword evidence="7" id="KW-0325">Glycoprotein</keyword>
<name>A0ABQ7JAV6_9APIC</name>
<evidence type="ECO:0000256" key="5">
    <source>
        <dbReference type="ARBA" id="ARBA00022801"/>
    </source>
</evidence>
<organism evidence="14 15">
    <name type="scientific">Cardiosporidium cionae</name>
    <dbReference type="NCBI Taxonomy" id="476202"/>
    <lineage>
        <taxon>Eukaryota</taxon>
        <taxon>Sar</taxon>
        <taxon>Alveolata</taxon>
        <taxon>Apicomplexa</taxon>
        <taxon>Aconoidasida</taxon>
        <taxon>Nephromycida</taxon>
        <taxon>Cardiosporidium</taxon>
    </lineage>
</organism>
<evidence type="ECO:0000313" key="15">
    <source>
        <dbReference type="Proteomes" id="UP000823046"/>
    </source>
</evidence>
<dbReference type="GO" id="GO:0016787">
    <property type="term" value="F:hydrolase activity"/>
    <property type="evidence" value="ECO:0007669"/>
    <property type="project" value="UniProtKB-KW"/>
</dbReference>
<comment type="caution">
    <text evidence="14">The sequence shown here is derived from an EMBL/GenBank/DDBJ whole genome shotgun (WGS) entry which is preliminary data.</text>
</comment>
<keyword evidence="5 10" id="KW-0378">Hydrolase</keyword>
<dbReference type="PANTHER" id="PTHR22762">
    <property type="entry name" value="ALPHA-GLUCOSIDASE"/>
    <property type="match status" value="1"/>
</dbReference>
<evidence type="ECO:0000256" key="7">
    <source>
        <dbReference type="ARBA" id="ARBA00023180"/>
    </source>
</evidence>
<dbReference type="InterPro" id="IPR017853">
    <property type="entry name" value="GH"/>
</dbReference>
<keyword evidence="8 10" id="KW-0326">Glycosidase</keyword>
<evidence type="ECO:0000256" key="2">
    <source>
        <dbReference type="ARBA" id="ARBA00004833"/>
    </source>
</evidence>
<dbReference type="Gene3D" id="2.60.40.1180">
    <property type="entry name" value="Golgi alpha-mannosidase II"/>
    <property type="match status" value="1"/>
</dbReference>
<evidence type="ECO:0000313" key="14">
    <source>
        <dbReference type="EMBL" id="KAF8821116.1"/>
    </source>
</evidence>
<evidence type="ECO:0000256" key="10">
    <source>
        <dbReference type="RuleBase" id="RU361185"/>
    </source>
</evidence>
<feature type="domain" description="Glycosyl hydrolase family 31 C-terminal" evidence="13">
    <location>
        <begin position="610"/>
        <end position="702"/>
    </location>
</feature>
<dbReference type="InterPro" id="IPR013780">
    <property type="entry name" value="Glyco_hydro_b"/>
</dbReference>
<evidence type="ECO:0000256" key="9">
    <source>
        <dbReference type="ARBA" id="ARBA00042895"/>
    </source>
</evidence>
<gene>
    <name evidence="14" type="ORF">IE077_002453</name>
</gene>
<keyword evidence="4" id="KW-0732">Signal</keyword>
<protein>
    <recommendedName>
        <fullName evidence="9">Glucosidase II subunit alpha</fullName>
    </recommendedName>
</protein>
<keyword evidence="15" id="KW-1185">Reference proteome</keyword>
<feature type="domain" description="Glycoside hydrolase family 31 TIM barrel" evidence="11">
    <location>
        <begin position="273"/>
        <end position="601"/>
    </location>
</feature>
<evidence type="ECO:0000256" key="8">
    <source>
        <dbReference type="ARBA" id="ARBA00023295"/>
    </source>
</evidence>
<dbReference type="SUPFAM" id="SSF74650">
    <property type="entry name" value="Galactose mutarotase-like"/>
    <property type="match status" value="1"/>
</dbReference>
<dbReference type="InterPro" id="IPR000322">
    <property type="entry name" value="Glyco_hydro_31_TIM"/>
</dbReference>
<comment type="similarity">
    <text evidence="3 10">Belongs to the glycosyl hydrolase 31 family.</text>
</comment>
<sequence length="806" mass="90955">MLACNSYFFADDPTLLSPLKESAALQTREVVEPVLSDAAVKPVLSDAAVKPVLSDAAVKPVLSDATVEPVLSDATVEPVLSDATVEPVLSDATVEPVLSDATVEPVISNAIVEREISDATELYPIDLWEQKIFAYSDSIPCGPSSVGVDISFPNSKAMYGLFEHATDLLLPFYEEPYRFYNLDVFAHKSDSPDALYASIPMITSLHQTPNSSVTASAILWVNPADTRVKLDKSSGSSNSWWVSETGVIDLLIFTGPSPQAVLQQYYVATGFPLMHNLFAIGKHQCRWNYMSTKDVLEVDANFDKYDIPYDTIWLDIEHTDNKMYFTWDPQAFLHLETVPLTLDEKGRHLVLIVDPHVKESDNYFVYSSAVKKDYLVKTQQQTTFVGKCWPGSSVYPDMVSTEVRKWWGNFYAENKIIGGCDNVHIWNDMNEPSVFESQEITMPKSNLHRRNLDDAYVEHREIHNLFGMYFVRSTFSGLIQRNANQRPFILSRAAFIGQHQYSFLWTGDNTASWDHMKLSIPMILSGALCGFSAIGADTGGFFGSPNSELLIRWHQLGIWYPFYREHATLESPRREPWLFEESYVKRHRNAVRVRYSLLPYTLFAEFAMAGKPIVRPLWWQELSNATLYNIQDSFLVGDAILVKPIDKPMSDSEDEEFVSVYLPNKSGAWYNFWTGEIAFPGTHLVPVSLENIPIFVASGSIIPKRQRHRRSIERITLWGLVCVPFTISCRKNGIISSLHFDVHKMGEGRFRVDIKLPKVNIGDDRWQIVINEPKLSSQAELGLLESPLAGVVAMEEKFVVDTPHAS</sequence>
<dbReference type="SUPFAM" id="SSF51011">
    <property type="entry name" value="Glycosyl hydrolase domain"/>
    <property type="match status" value="1"/>
</dbReference>
<evidence type="ECO:0000259" key="11">
    <source>
        <dbReference type="Pfam" id="PF01055"/>
    </source>
</evidence>
<evidence type="ECO:0000256" key="1">
    <source>
        <dbReference type="ARBA" id="ARBA00004240"/>
    </source>
</evidence>
<dbReference type="EMBL" id="JADAQX010000234">
    <property type="protein sequence ID" value="KAF8821116.1"/>
    <property type="molecule type" value="Genomic_DNA"/>
</dbReference>
<evidence type="ECO:0000259" key="12">
    <source>
        <dbReference type="Pfam" id="PF13802"/>
    </source>
</evidence>
<dbReference type="Gene3D" id="2.60.40.1760">
    <property type="entry name" value="glycosyl hydrolase (family 31)"/>
    <property type="match status" value="1"/>
</dbReference>
<comment type="pathway">
    <text evidence="2">Glycan metabolism; N-glycan metabolism.</text>
</comment>
<evidence type="ECO:0000256" key="3">
    <source>
        <dbReference type="ARBA" id="ARBA00007806"/>
    </source>
</evidence>
<dbReference type="Gene3D" id="3.20.20.80">
    <property type="entry name" value="Glycosidases"/>
    <property type="match status" value="1"/>
</dbReference>
<dbReference type="Pfam" id="PF13802">
    <property type="entry name" value="Gal_mutarotas_2"/>
    <property type="match status" value="1"/>
</dbReference>
<dbReference type="Pfam" id="PF01055">
    <property type="entry name" value="Glyco_hydro_31_2nd"/>
    <property type="match status" value="1"/>
</dbReference>
<dbReference type="CDD" id="cd06603">
    <property type="entry name" value="GH31_GANC_GANAB_alpha"/>
    <property type="match status" value="1"/>
</dbReference>
<feature type="domain" description="Glycoside hydrolase family 31 N-terminal" evidence="12">
    <location>
        <begin position="115"/>
        <end position="227"/>
    </location>
</feature>
<dbReference type="CDD" id="cd14752">
    <property type="entry name" value="GH31_N"/>
    <property type="match status" value="1"/>
</dbReference>
<evidence type="ECO:0000259" key="13">
    <source>
        <dbReference type="Pfam" id="PF21365"/>
    </source>
</evidence>
<dbReference type="Pfam" id="PF21365">
    <property type="entry name" value="Glyco_hydro_31_3rd"/>
    <property type="match status" value="1"/>
</dbReference>
<proteinExistence type="inferred from homology"/>
<dbReference type="InterPro" id="IPR048395">
    <property type="entry name" value="Glyco_hydro_31_C"/>
</dbReference>
<evidence type="ECO:0000256" key="4">
    <source>
        <dbReference type="ARBA" id="ARBA00022729"/>
    </source>
</evidence>
<dbReference type="SUPFAM" id="SSF51445">
    <property type="entry name" value="(Trans)glycosidases"/>
    <property type="match status" value="1"/>
</dbReference>